<keyword evidence="13 16" id="KW-0460">Magnesium</keyword>
<comment type="subcellular location">
    <subcellularLocation>
        <location evidence="3 16">Cytoplasm</location>
    </subcellularLocation>
</comment>
<dbReference type="Proteomes" id="UP001281024">
    <property type="component" value="Unassembled WGS sequence"/>
</dbReference>
<evidence type="ECO:0000256" key="13">
    <source>
        <dbReference type="ARBA" id="ARBA00022842"/>
    </source>
</evidence>
<dbReference type="UniPathway" id="UPA00909">
    <property type="reaction ID" value="UER00887"/>
</dbReference>
<dbReference type="SUPFAM" id="SSF53271">
    <property type="entry name" value="PRTase-like"/>
    <property type="match status" value="1"/>
</dbReference>
<sequence>MNALVSHPAIKGVLATETDISAVVQRIADQLDAKFSQSSQRPLFISVLKGAAIFTTDLLRKMTLDVDLDYIDVKSYNHAQSTGNIRVTHDVDTDLTDRDVVVVDEIVDTGRTMKWLTDYFKLKGARSVMTVVLTDKKDARILDVEIDFTGIQVPNEFLVGYGMDYNSYFRNLPVIAVIDTNKLDTIK</sequence>
<dbReference type="Gene3D" id="3.40.50.2020">
    <property type="match status" value="1"/>
</dbReference>
<evidence type="ECO:0000256" key="9">
    <source>
        <dbReference type="ARBA" id="ARBA00022679"/>
    </source>
</evidence>
<dbReference type="GO" id="GO:0006178">
    <property type="term" value="P:guanine salvage"/>
    <property type="evidence" value="ECO:0007669"/>
    <property type="project" value="TreeGrafter"/>
</dbReference>
<comment type="similarity">
    <text evidence="6 16">Belongs to the purine/pyrimidine phosphoribosyltransferase family.</text>
</comment>
<evidence type="ECO:0000256" key="16">
    <source>
        <dbReference type="RuleBase" id="RU364099"/>
    </source>
</evidence>
<dbReference type="InterPro" id="IPR050408">
    <property type="entry name" value="HGPRT"/>
</dbReference>
<dbReference type="InterPro" id="IPR005904">
    <property type="entry name" value="Hxn_phspho_trans"/>
</dbReference>
<dbReference type="Proteomes" id="UP000181728">
    <property type="component" value="Unassembled WGS sequence"/>
</dbReference>
<dbReference type="GO" id="GO:0000166">
    <property type="term" value="F:nucleotide binding"/>
    <property type="evidence" value="ECO:0007669"/>
    <property type="project" value="UniProtKB-KW"/>
</dbReference>
<comment type="function">
    <text evidence="2">Purine salvage pathway enzyme that catalyzes the transfer of the ribosyl-5-phosphate group from 5-phospho-alpha-D-ribose 1-diphosphate (PRPP) to the N9 position of the 6-oxopurines hypoxanthine and guanine to form the corresponding ribonucleotides IMP (inosine 5'-monophosphate) and GMP (guanosine 5'-monophosphate), with the release of PPi.</text>
</comment>
<comment type="catalytic activity">
    <reaction evidence="14">
        <text>GMP + diphosphate = guanine + 5-phospho-alpha-D-ribose 1-diphosphate</text>
        <dbReference type="Rhea" id="RHEA:25424"/>
        <dbReference type="ChEBI" id="CHEBI:16235"/>
        <dbReference type="ChEBI" id="CHEBI:33019"/>
        <dbReference type="ChEBI" id="CHEBI:58017"/>
        <dbReference type="ChEBI" id="CHEBI:58115"/>
        <dbReference type="EC" id="2.4.2.8"/>
    </reaction>
    <physiologicalReaction direction="right-to-left" evidence="14">
        <dbReference type="Rhea" id="RHEA:25426"/>
    </physiologicalReaction>
</comment>
<evidence type="ECO:0000256" key="15">
    <source>
        <dbReference type="ARBA" id="ARBA00049402"/>
    </source>
</evidence>
<evidence type="ECO:0000256" key="12">
    <source>
        <dbReference type="ARBA" id="ARBA00022741"/>
    </source>
</evidence>
<evidence type="ECO:0000256" key="1">
    <source>
        <dbReference type="ARBA" id="ARBA00001946"/>
    </source>
</evidence>
<comment type="caution">
    <text evidence="19">The sequence shown here is derived from an EMBL/GenBank/DDBJ whole genome shotgun (WGS) entry which is preliminary data.</text>
</comment>
<accession>A0A6N4A1X0</accession>
<comment type="pathway">
    <text evidence="4 16">Purine metabolism; IMP biosynthesis via salvage pathway; IMP from hypoxanthine: step 1/1.</text>
</comment>
<dbReference type="AlphaFoldDB" id="A0A6N4A1X0"/>
<evidence type="ECO:0000256" key="10">
    <source>
        <dbReference type="ARBA" id="ARBA00022723"/>
    </source>
</evidence>
<proteinExistence type="inferred from homology"/>
<evidence type="ECO:0000256" key="7">
    <source>
        <dbReference type="ARBA" id="ARBA00022490"/>
    </source>
</evidence>
<dbReference type="PANTHER" id="PTHR43340">
    <property type="entry name" value="HYPOXANTHINE-GUANINE PHOSPHORIBOSYLTRANSFERASE"/>
    <property type="match status" value="1"/>
</dbReference>
<dbReference type="UniPathway" id="UPA00591">
    <property type="reaction ID" value="UER00648"/>
</dbReference>
<evidence type="ECO:0000313" key="19">
    <source>
        <dbReference type="EMBL" id="OIM21223.1"/>
    </source>
</evidence>
<keyword evidence="12 16" id="KW-0547">Nucleotide-binding</keyword>
<comment type="catalytic activity">
    <reaction evidence="15">
        <text>IMP + diphosphate = hypoxanthine + 5-phospho-alpha-D-ribose 1-diphosphate</text>
        <dbReference type="Rhea" id="RHEA:17973"/>
        <dbReference type="ChEBI" id="CHEBI:17368"/>
        <dbReference type="ChEBI" id="CHEBI:33019"/>
        <dbReference type="ChEBI" id="CHEBI:58017"/>
        <dbReference type="ChEBI" id="CHEBI:58053"/>
        <dbReference type="EC" id="2.4.2.8"/>
    </reaction>
    <physiologicalReaction direction="right-to-left" evidence="15">
        <dbReference type="Rhea" id="RHEA:17975"/>
    </physiologicalReaction>
</comment>
<evidence type="ECO:0000313" key="18">
    <source>
        <dbReference type="EMBL" id="MDV7714637.1"/>
    </source>
</evidence>
<name>A0A6N4A1X0_OENOE</name>
<organism evidence="19 20">
    <name type="scientific">Oenococcus oeni</name>
    <name type="common">Leuconostoc oenos</name>
    <dbReference type="NCBI Taxonomy" id="1247"/>
    <lineage>
        <taxon>Bacteria</taxon>
        <taxon>Bacillati</taxon>
        <taxon>Bacillota</taxon>
        <taxon>Bacilli</taxon>
        <taxon>Lactobacillales</taxon>
        <taxon>Lactobacillaceae</taxon>
        <taxon>Oenococcus</taxon>
    </lineage>
</organism>
<reference evidence="19 20" key="1">
    <citation type="journal article" date="2016" name="BMC Genomics">
        <title>Consensus pan-genome assembly of the specialised wine bacterium Oenococcus oeni.</title>
        <authorList>
            <person name="Sternes P.R."/>
            <person name="Borneman A.R."/>
        </authorList>
    </citation>
    <scope>NUCLEOTIDE SEQUENCE [LARGE SCALE GENOMIC DNA]</scope>
    <source>
        <strain evidence="19 20">AWRIB661</strain>
    </source>
</reference>
<protein>
    <recommendedName>
        <fullName evidence="16">Hypoxanthine phosphoribosyltransferase</fullName>
        <ecNumber evidence="16">2.4.2.8</ecNumber>
    </recommendedName>
</protein>
<comment type="pathway">
    <text evidence="5">Purine metabolism; GMP biosynthesis via salvage pathway; GMP from guanine: step 1/1.</text>
</comment>
<evidence type="ECO:0000256" key="11">
    <source>
        <dbReference type="ARBA" id="ARBA00022726"/>
    </source>
</evidence>
<evidence type="ECO:0000256" key="2">
    <source>
        <dbReference type="ARBA" id="ARBA00002049"/>
    </source>
</evidence>
<evidence type="ECO:0000256" key="5">
    <source>
        <dbReference type="ARBA" id="ARBA00004676"/>
    </source>
</evidence>
<dbReference type="GO" id="GO:0004422">
    <property type="term" value="F:hypoxanthine phosphoribosyltransferase activity"/>
    <property type="evidence" value="ECO:0007669"/>
    <property type="project" value="InterPro"/>
</dbReference>
<reference evidence="18" key="2">
    <citation type="submission" date="2019-10" db="EMBL/GenBank/DDBJ databases">
        <title>Malate fermentation in French cider.</title>
        <authorList>
            <person name="Cousin F.J."/>
            <person name="Medina Fernandez S."/>
            <person name="Misery B."/>
            <person name="Laplace J.-M."/>
            <person name="Cretenet M."/>
        </authorList>
    </citation>
    <scope>NUCLEOTIDE SEQUENCE</scope>
    <source>
        <strain evidence="18">UCMA15129</strain>
    </source>
</reference>
<dbReference type="GO" id="GO:0032263">
    <property type="term" value="P:GMP salvage"/>
    <property type="evidence" value="ECO:0007669"/>
    <property type="project" value="UniProtKB-UniPathway"/>
</dbReference>
<dbReference type="InterPro" id="IPR029057">
    <property type="entry name" value="PRTase-like"/>
</dbReference>
<dbReference type="EC" id="2.4.2.8" evidence="16"/>
<keyword evidence="10 16" id="KW-0479">Metal-binding</keyword>
<dbReference type="InterPro" id="IPR000836">
    <property type="entry name" value="PRTase_dom"/>
</dbReference>
<evidence type="ECO:0000256" key="4">
    <source>
        <dbReference type="ARBA" id="ARBA00004669"/>
    </source>
</evidence>
<keyword evidence="9 16" id="KW-0808">Transferase</keyword>
<dbReference type="GO" id="GO:0032264">
    <property type="term" value="P:IMP salvage"/>
    <property type="evidence" value="ECO:0007669"/>
    <property type="project" value="UniProtKB-UniPathway"/>
</dbReference>
<evidence type="ECO:0000256" key="6">
    <source>
        <dbReference type="ARBA" id="ARBA00008391"/>
    </source>
</evidence>
<evidence type="ECO:0000313" key="20">
    <source>
        <dbReference type="Proteomes" id="UP000181728"/>
    </source>
</evidence>
<gene>
    <name evidence="18" type="primary">hpt</name>
    <name evidence="19" type="ORF">ATX59_05450</name>
    <name evidence="18" type="ORF">GA838_02415</name>
</gene>
<dbReference type="GO" id="GO:0046100">
    <property type="term" value="P:hypoxanthine metabolic process"/>
    <property type="evidence" value="ECO:0007669"/>
    <property type="project" value="TreeGrafter"/>
</dbReference>
<comment type="cofactor">
    <cofactor evidence="1 16">
        <name>Mg(2+)</name>
        <dbReference type="ChEBI" id="CHEBI:18420"/>
    </cofactor>
</comment>
<evidence type="ECO:0000256" key="14">
    <source>
        <dbReference type="ARBA" id="ARBA00048811"/>
    </source>
</evidence>
<dbReference type="GO" id="GO:0005829">
    <property type="term" value="C:cytosol"/>
    <property type="evidence" value="ECO:0007669"/>
    <property type="project" value="TreeGrafter"/>
</dbReference>
<evidence type="ECO:0000259" key="17">
    <source>
        <dbReference type="Pfam" id="PF00156"/>
    </source>
</evidence>
<keyword evidence="7 16" id="KW-0963">Cytoplasm</keyword>
<dbReference type="EMBL" id="WERV01000002">
    <property type="protein sequence ID" value="MDV7714637.1"/>
    <property type="molecule type" value="Genomic_DNA"/>
</dbReference>
<dbReference type="EMBL" id="MLOK01000039">
    <property type="protein sequence ID" value="OIM21223.1"/>
    <property type="molecule type" value="Genomic_DNA"/>
</dbReference>
<dbReference type="NCBIfam" id="TIGR01203">
    <property type="entry name" value="HGPRTase"/>
    <property type="match status" value="1"/>
</dbReference>
<evidence type="ECO:0000256" key="8">
    <source>
        <dbReference type="ARBA" id="ARBA00022676"/>
    </source>
</evidence>
<dbReference type="Pfam" id="PF00156">
    <property type="entry name" value="Pribosyltran"/>
    <property type="match status" value="1"/>
</dbReference>
<dbReference type="GO" id="GO:0006166">
    <property type="term" value="P:purine ribonucleoside salvage"/>
    <property type="evidence" value="ECO:0007669"/>
    <property type="project" value="UniProtKB-KW"/>
</dbReference>
<keyword evidence="11 16" id="KW-0660">Purine salvage</keyword>
<evidence type="ECO:0000256" key="3">
    <source>
        <dbReference type="ARBA" id="ARBA00004496"/>
    </source>
</evidence>
<keyword evidence="8 16" id="KW-0328">Glycosyltransferase</keyword>
<feature type="domain" description="Phosphoribosyltransferase" evidence="17">
    <location>
        <begin position="22"/>
        <end position="165"/>
    </location>
</feature>
<dbReference type="PANTHER" id="PTHR43340:SF1">
    <property type="entry name" value="HYPOXANTHINE PHOSPHORIBOSYLTRANSFERASE"/>
    <property type="match status" value="1"/>
</dbReference>
<dbReference type="GO" id="GO:0000287">
    <property type="term" value="F:magnesium ion binding"/>
    <property type="evidence" value="ECO:0007669"/>
    <property type="project" value="TreeGrafter"/>
</dbReference>
<dbReference type="RefSeq" id="WP_071419907.1">
    <property type="nucleotide sequence ID" value="NZ_MLLI01000137.1"/>
</dbReference>